<dbReference type="InterPro" id="IPR036852">
    <property type="entry name" value="Peptidase_S8/S53_dom_sf"/>
</dbReference>
<evidence type="ECO:0000313" key="8">
    <source>
        <dbReference type="Proteomes" id="UP000648239"/>
    </source>
</evidence>
<feature type="signal peptide" evidence="5">
    <location>
        <begin position="1"/>
        <end position="25"/>
    </location>
</feature>
<keyword evidence="5" id="KW-0732">Signal</keyword>
<keyword evidence="2" id="KW-0378">Hydrolase</keyword>
<dbReference type="PROSITE" id="PS00138">
    <property type="entry name" value="SUBTILASE_SER"/>
    <property type="match status" value="1"/>
</dbReference>
<reference evidence="7 8" key="1">
    <citation type="submission" date="2020-08" db="EMBL/GenBank/DDBJ databases">
        <title>Acidobacteriota in marine sediments use diverse sulfur dissimilation pathways.</title>
        <authorList>
            <person name="Wasmund K."/>
        </authorList>
    </citation>
    <scope>NUCLEOTIDE SEQUENCE [LARGE SCALE GENOMIC DNA]</scope>
    <source>
        <strain evidence="7">MAG AM4</strain>
    </source>
</reference>
<evidence type="ECO:0000256" key="3">
    <source>
        <dbReference type="ARBA" id="ARBA00022825"/>
    </source>
</evidence>
<sequence length="1382" mass="146341">MPNFRRIVLPAMLLIPLLVSPVLSASGGGESELSLQPGPGGSVLSMDGNPFHRTGAAVTGERLIMVPGTGTRLALWNETDEVGNGTPFFSIGRAGEEMGPAVRTSYTLKVLHGDFDPSRQVPAVDRFFASGDSENLHIVQFQTQALEEYRDAIRFMGGRLQGFLANHAHVVRMSPGVRDQVAALPFVRWVGPLHPAYRLEAFLRDNRANAGELFPLQRYNILVFEEGEAGLDSVLQRLKSLGDGVEPYPGGKYLATAVLTPAQLYQVARWDEVQYVDRWTAMESDMDIVREIGGANYLETVAGYTGAGVRAEIFDAGFNLAHPDFQSRPLIEHGGAVGNDSHGTATAGVNFGDGTGDARARGIMPDGQGIVADYNNVGLSGPTRYAHTGELLQDPYYAVFQTSSVGDGRTFNYTTISADHDTLLFDWDILHCQSQSNAGNQDSRPQAWAKNVLSGGAFNHYDTLDRSDDCWCNTGSIGPASDGRIKPDLSFFYDDTYTTYSTGSGYGEFGGTSGATPSICGYAGLFFEMWSDGIFGNEVDALGTVFENRPHMTTAKAFLINTADQQPFTGQTHDLTRVHQGWGVPDIENMYDMRDNISFIDETVLLTNMESVEYNALVSAGEPAMRVTLTFADPAGNPASSEHRVNDLTLKVTSPSDIVYWGNNGLLDGNWSTPGGVANTIDTVENVFVENPEEGLWIIEIIASEINQDSHVETSELDADFALVVSGAVMTQCTSEGRLALNGALLACEDESRIRVVDCDLNTDDNTVQTVTVTVASDTELSGETVLLTETGPASATFQNTILVSVTDGAGVLQVTEGDTVTATYIDADDGMGGTGLTRTDTAVVDCSPPVISGVQATGVQPRSAVIEFSTDEPAEGNVRYGLSCGVLDQLKSRAGLVAAHAITLTGLSDNTAYFYAVDVDDAVGNGSSDDNGGICYTFTTPEIPDFFTELFGSDNDTDFLRLSFTPNGSTDFYESCVAPITAFPSDPSGGTALSLTDDSFTTVNLTPGNTVSLYGVAYNTFYVGSNGFITFNSGSSDTSETLGEHFNQPRISALYDDLNPASAGTVSWKELPDRVVVTYEGVPEYSQTNTNDFQIEMFFSGAIAINYLTVDAVDGLAGLSAGGGLSPDYFETDLSGMASCGGEACWDGVLNQDEERIDCGGICQPCQCLSDTECDDGLFCTGTNSCDDYGRCAAGSDPCSGEACHEGGDTCVECLDSAACDDGLFCNGVETCRGNICQAGLDPCPFGLCEEGVDACAVCDNDSVCEPGEDCSNCPGDCISGSIPVCGNGVCEVPDGEDCITCPEDCNGDQKGQPSSQYCCGDGITGTNPVGCADLRCNAGGNTCAVDPILAYCCGDSTCNDIENVGNCPADCTVAVPGEAG</sequence>
<comment type="caution">
    <text evidence="7">The sequence shown here is derived from an EMBL/GenBank/DDBJ whole genome shotgun (WGS) entry which is preliminary data.</text>
</comment>
<keyword evidence="3" id="KW-0720">Serine protease</keyword>
<dbReference type="PRINTS" id="PR00723">
    <property type="entry name" value="SUBTILISIN"/>
</dbReference>
<evidence type="ECO:0000256" key="2">
    <source>
        <dbReference type="ARBA" id="ARBA00022801"/>
    </source>
</evidence>
<dbReference type="Proteomes" id="UP000648239">
    <property type="component" value="Unassembled WGS sequence"/>
</dbReference>
<dbReference type="Pfam" id="PF00082">
    <property type="entry name" value="Peptidase_S8"/>
    <property type="match status" value="1"/>
</dbReference>
<dbReference type="GO" id="GO:0006508">
    <property type="term" value="P:proteolysis"/>
    <property type="evidence" value="ECO:0007669"/>
    <property type="project" value="UniProtKB-KW"/>
</dbReference>
<accession>A0A8J7C3R6</accession>
<feature type="domain" description="Peptidase S8/S53" evidence="6">
    <location>
        <begin position="313"/>
        <end position="570"/>
    </location>
</feature>
<evidence type="ECO:0000256" key="1">
    <source>
        <dbReference type="ARBA" id="ARBA00022670"/>
    </source>
</evidence>
<evidence type="ECO:0000256" key="5">
    <source>
        <dbReference type="SAM" id="SignalP"/>
    </source>
</evidence>
<keyword evidence="1" id="KW-0645">Protease</keyword>
<gene>
    <name evidence="7" type="ORF">IFK94_15270</name>
</gene>
<dbReference type="SUPFAM" id="SSF49363">
    <property type="entry name" value="Purple acid phosphatase, N-terminal domain"/>
    <property type="match status" value="1"/>
</dbReference>
<dbReference type="InterPro" id="IPR008963">
    <property type="entry name" value="Purple_acid_Pase-like_N"/>
</dbReference>
<dbReference type="SUPFAM" id="SSF49785">
    <property type="entry name" value="Galactose-binding domain-like"/>
    <property type="match status" value="1"/>
</dbReference>
<organism evidence="7 8">
    <name type="scientific">Candidatus Polarisedimenticola svalbardensis</name>
    <dbReference type="NCBI Taxonomy" id="2886004"/>
    <lineage>
        <taxon>Bacteria</taxon>
        <taxon>Pseudomonadati</taxon>
        <taxon>Acidobacteriota</taxon>
        <taxon>Candidatus Polarisedimenticolia</taxon>
        <taxon>Candidatus Polarisedimenticolales</taxon>
        <taxon>Candidatus Polarisedimenticolaceae</taxon>
        <taxon>Candidatus Polarisedimenticola</taxon>
    </lineage>
</organism>
<feature type="non-terminal residue" evidence="7">
    <location>
        <position position="1382"/>
    </location>
</feature>
<dbReference type="InterPro" id="IPR008979">
    <property type="entry name" value="Galactose-bd-like_sf"/>
</dbReference>
<dbReference type="GO" id="GO:0004252">
    <property type="term" value="F:serine-type endopeptidase activity"/>
    <property type="evidence" value="ECO:0007669"/>
    <property type="project" value="InterPro"/>
</dbReference>
<dbReference type="InterPro" id="IPR015500">
    <property type="entry name" value="Peptidase_S8_subtilisin-rel"/>
</dbReference>
<evidence type="ECO:0000256" key="4">
    <source>
        <dbReference type="SAM" id="MobiDB-lite"/>
    </source>
</evidence>
<proteinExistence type="predicted"/>
<dbReference type="Gene3D" id="2.60.120.380">
    <property type="match status" value="1"/>
</dbReference>
<feature type="chain" id="PRO_5035268775" evidence="5">
    <location>
        <begin position="26"/>
        <end position="1382"/>
    </location>
</feature>
<dbReference type="GO" id="GO:0046872">
    <property type="term" value="F:metal ion binding"/>
    <property type="evidence" value="ECO:0007669"/>
    <property type="project" value="InterPro"/>
</dbReference>
<dbReference type="InterPro" id="IPR000209">
    <property type="entry name" value="Peptidase_S8/S53_dom"/>
</dbReference>
<feature type="region of interest" description="Disordered" evidence="4">
    <location>
        <begin position="28"/>
        <end position="49"/>
    </location>
</feature>
<dbReference type="SUPFAM" id="SSF52743">
    <property type="entry name" value="Subtilisin-like"/>
    <property type="match status" value="1"/>
</dbReference>
<name>A0A8J7C3R6_9BACT</name>
<dbReference type="GO" id="GO:0003993">
    <property type="term" value="F:acid phosphatase activity"/>
    <property type="evidence" value="ECO:0007669"/>
    <property type="project" value="InterPro"/>
</dbReference>
<dbReference type="Gene3D" id="3.40.50.200">
    <property type="entry name" value="Peptidase S8/S53 domain"/>
    <property type="match status" value="1"/>
</dbReference>
<protein>
    <submittedName>
        <fullName evidence="7">S8 family serine peptidase</fullName>
    </submittedName>
</protein>
<dbReference type="EMBL" id="JACXWD010000096">
    <property type="protein sequence ID" value="MBD3869481.1"/>
    <property type="molecule type" value="Genomic_DNA"/>
</dbReference>
<evidence type="ECO:0000313" key="7">
    <source>
        <dbReference type="EMBL" id="MBD3869481.1"/>
    </source>
</evidence>
<dbReference type="InterPro" id="IPR023828">
    <property type="entry name" value="Peptidase_S8_Ser-AS"/>
</dbReference>
<evidence type="ECO:0000259" key="6">
    <source>
        <dbReference type="Pfam" id="PF00082"/>
    </source>
</evidence>